<protein>
    <recommendedName>
        <fullName evidence="2">HNH nuclease domain-containing protein</fullName>
    </recommendedName>
</protein>
<sequence length="496" mass="52920">MRFLAELASRAETVAGHGALDVESAALPAALREMPDDAVIALLEEASALIGCAERLRVAVAGVIAERSAAPHGGLAGTLGHRSPVTLVQEITGGSRGEASRTVRVGAALLEGPPADPDAGPEAGPGDGAVAPPFVWHRGLRDAMLCGTVTAAQHDAIRRGLGDPRDCAGAAEVWAIAAQQLTEEAPGMPVEELAKRARAVRDVLDPVGAEERFAPRFAGRGFRTWTDADGVHHARIDFDDEAYAWVQSITDAALRPRRGGPRFMTDAERTQADDLVNDPRTNEQLTYDLMMDILRAGALASTEDVFGARQPGVRLVVVKDAVGPRDPFGRLLAVGHVEDGGDAVPGSVLDRALCDTGSVVVTVDGCGNPLDVGREQRLFSGKQRMALAVRDGGCLWPGCDRPPSYCEAHHADHWAEDHGRTDIDRGVLLCRFHHLLLHNQGWKISREGAGPFVLHPPRGRAGDRQGRAAEDTVLRSKSPVRWAWDPPPDRGGWRAA</sequence>
<evidence type="ECO:0000259" key="2">
    <source>
        <dbReference type="SMART" id="SM00507"/>
    </source>
</evidence>
<reference evidence="3" key="1">
    <citation type="submission" date="2016-03" db="EMBL/GenBank/DDBJ databases">
        <authorList>
            <person name="Ploux O."/>
        </authorList>
    </citation>
    <scope>NUCLEOTIDE SEQUENCE</scope>
    <source>
        <strain evidence="3">UC1</strain>
    </source>
</reference>
<feature type="compositionally biased region" description="Basic and acidic residues" evidence="1">
    <location>
        <begin position="487"/>
        <end position="496"/>
    </location>
</feature>
<dbReference type="RefSeq" id="WP_295577984.1">
    <property type="nucleotide sequence ID" value="NZ_FLQR01000012.1"/>
</dbReference>
<dbReference type="InterPro" id="IPR003615">
    <property type="entry name" value="HNH_nuc"/>
</dbReference>
<dbReference type="Pfam" id="PF02720">
    <property type="entry name" value="DUF222"/>
    <property type="match status" value="1"/>
</dbReference>
<gene>
    <name evidence="3" type="ORF">MIPYR_80035</name>
</gene>
<dbReference type="AlphaFoldDB" id="A0A1Y5PBP7"/>
<evidence type="ECO:0000256" key="1">
    <source>
        <dbReference type="SAM" id="MobiDB-lite"/>
    </source>
</evidence>
<organism evidence="3">
    <name type="scientific">uncultured Microbacterium sp</name>
    <dbReference type="NCBI Taxonomy" id="191216"/>
    <lineage>
        <taxon>Bacteria</taxon>
        <taxon>Bacillati</taxon>
        <taxon>Actinomycetota</taxon>
        <taxon>Actinomycetes</taxon>
        <taxon>Micrococcales</taxon>
        <taxon>Microbacteriaceae</taxon>
        <taxon>Microbacterium</taxon>
        <taxon>environmental samples</taxon>
    </lineage>
</organism>
<feature type="compositionally biased region" description="Basic and acidic residues" evidence="1">
    <location>
        <begin position="460"/>
        <end position="474"/>
    </location>
</feature>
<proteinExistence type="predicted"/>
<feature type="domain" description="HNH nuclease" evidence="2">
    <location>
        <begin position="382"/>
        <end position="435"/>
    </location>
</feature>
<evidence type="ECO:0000313" key="3">
    <source>
        <dbReference type="EMBL" id="SBS74890.1"/>
    </source>
</evidence>
<name>A0A1Y5PBP7_9MICO</name>
<feature type="region of interest" description="Disordered" evidence="1">
    <location>
        <begin position="456"/>
        <end position="496"/>
    </location>
</feature>
<accession>A0A1Y5PBP7</accession>
<dbReference type="InterPro" id="IPR003870">
    <property type="entry name" value="DUF222"/>
</dbReference>
<dbReference type="SMART" id="SM00507">
    <property type="entry name" value="HNHc"/>
    <property type="match status" value="1"/>
</dbReference>
<dbReference type="EMBL" id="FLQR01000012">
    <property type="protein sequence ID" value="SBS74890.1"/>
    <property type="molecule type" value="Genomic_DNA"/>
</dbReference>
<dbReference type="CDD" id="cd00085">
    <property type="entry name" value="HNHc"/>
    <property type="match status" value="1"/>
</dbReference>